<accession>A0A2J6XFA9</accession>
<reference evidence="1 2" key="1">
    <citation type="submission" date="2018-01" db="EMBL/GenBank/DDBJ databases">
        <title>Metagenomic assembled genomes from two thermal pools in the Uzon Caldera, Kamchatka, Russia.</title>
        <authorList>
            <person name="Wilkins L."/>
            <person name="Ettinger C."/>
        </authorList>
    </citation>
    <scope>NUCLEOTIDE SEQUENCE [LARGE SCALE GENOMIC DNA]</scope>
    <source>
        <strain evidence="1">ZAV-02</strain>
    </source>
</reference>
<gene>
    <name evidence="1" type="ORF">C0184_00905</name>
</gene>
<sequence length="288" mass="33335">MARPGAAKLGRNDPCYCGSGRKYKDCHLRQEEEWRSQQLRLRNAQDDLIKRIMNLAVNADAGDLQTAFDRYWNGRYRFEQLAELNTWEGYGADRFMTWFAFDYRQADGHTLVSRLAATMDEHELMPLERQLLPTWIDIRLKPYRVERLHPNAGADIRNLLTDEELILADSHASLRLELGEVIVGHLVPVDTPLGRNTPNYYLAGPAAHLTPDTAEPLRTFANIYLAALRHEQPQAGWSDLVRERSEIFNHFVLMLPTDKPDPERIERFVAETRQRLLGEEAEQNVEER</sequence>
<evidence type="ECO:0000313" key="2">
    <source>
        <dbReference type="Proteomes" id="UP000243376"/>
    </source>
</evidence>
<proteinExistence type="predicted"/>
<name>A0A2J6XFA9_9CHLR</name>
<dbReference type="AlphaFoldDB" id="A0A2J6XFA9"/>
<organism evidence="1 2">
    <name type="scientific">Chloroflexus aggregans</name>
    <dbReference type="NCBI Taxonomy" id="152260"/>
    <lineage>
        <taxon>Bacteria</taxon>
        <taxon>Bacillati</taxon>
        <taxon>Chloroflexota</taxon>
        <taxon>Chloroflexia</taxon>
        <taxon>Chloroflexales</taxon>
        <taxon>Chloroflexineae</taxon>
        <taxon>Chloroflexaceae</taxon>
        <taxon>Chloroflexus</taxon>
    </lineage>
</organism>
<comment type="caution">
    <text evidence="1">The sequence shown here is derived from an EMBL/GenBank/DDBJ whole genome shotgun (WGS) entry which is preliminary data.</text>
</comment>
<dbReference type="SUPFAM" id="SSF103642">
    <property type="entry name" value="Sec-C motif"/>
    <property type="match status" value="1"/>
</dbReference>
<dbReference type="EMBL" id="PNIQ01000067">
    <property type="protein sequence ID" value="PMP86781.1"/>
    <property type="molecule type" value="Genomic_DNA"/>
</dbReference>
<protein>
    <submittedName>
        <fullName evidence="1">Zinc chelation protein SecC</fullName>
    </submittedName>
</protein>
<dbReference type="Pfam" id="PF02810">
    <property type="entry name" value="SEC-C"/>
    <property type="match status" value="1"/>
</dbReference>
<dbReference type="InterPro" id="IPR004027">
    <property type="entry name" value="SEC_C_motif"/>
</dbReference>
<dbReference type="Gene3D" id="3.10.450.50">
    <property type="match status" value="1"/>
</dbReference>
<dbReference type="Proteomes" id="UP000243376">
    <property type="component" value="Unassembled WGS sequence"/>
</dbReference>
<evidence type="ECO:0000313" key="1">
    <source>
        <dbReference type="EMBL" id="PMP86781.1"/>
    </source>
</evidence>